<name>A0A6A4SDQ0_SCOMX</name>
<comment type="cofactor">
    <cofactor evidence="16 19">
        <name>Zn(2+)</name>
        <dbReference type="ChEBI" id="CHEBI:29105"/>
    </cofactor>
    <text evidence="16 19">Binds 1 zinc ion per subunit.</text>
</comment>
<keyword evidence="11 19" id="KW-0010">Activator</keyword>
<dbReference type="GO" id="GO:0000981">
    <property type="term" value="F:DNA-binding transcription factor activity, RNA polymerase II-specific"/>
    <property type="evidence" value="ECO:0007669"/>
    <property type="project" value="TreeGrafter"/>
</dbReference>
<feature type="site" description="Interaction with DNA" evidence="17">
    <location>
        <position position="228"/>
    </location>
</feature>
<dbReference type="Gene3D" id="2.60.40.720">
    <property type="match status" value="1"/>
</dbReference>
<evidence type="ECO:0000256" key="7">
    <source>
        <dbReference type="ARBA" id="ARBA00022723"/>
    </source>
</evidence>
<keyword evidence="5" id="KW-0597">Phosphoprotein</keyword>
<dbReference type="SUPFAM" id="SSF49417">
    <property type="entry name" value="p53-like transcription factors"/>
    <property type="match status" value="1"/>
</dbReference>
<evidence type="ECO:0000256" key="11">
    <source>
        <dbReference type="ARBA" id="ARBA00023159"/>
    </source>
</evidence>
<dbReference type="FunFam" id="2.60.40.720:FF:000003">
    <property type="entry name" value="Cellular tumor antigen p53"/>
    <property type="match status" value="1"/>
</dbReference>
<dbReference type="CDD" id="cd08367">
    <property type="entry name" value="P53"/>
    <property type="match status" value="1"/>
</dbReference>
<keyword evidence="14 19" id="KW-0131">Cell cycle</keyword>
<organism evidence="23 24">
    <name type="scientific">Scophthalmus maximus</name>
    <name type="common">Turbot</name>
    <name type="synonym">Psetta maxima</name>
    <dbReference type="NCBI Taxonomy" id="52904"/>
    <lineage>
        <taxon>Eukaryota</taxon>
        <taxon>Metazoa</taxon>
        <taxon>Chordata</taxon>
        <taxon>Craniata</taxon>
        <taxon>Vertebrata</taxon>
        <taxon>Euteleostomi</taxon>
        <taxon>Actinopterygii</taxon>
        <taxon>Neopterygii</taxon>
        <taxon>Teleostei</taxon>
        <taxon>Neoteleostei</taxon>
        <taxon>Acanthomorphata</taxon>
        <taxon>Carangaria</taxon>
        <taxon>Pleuronectiformes</taxon>
        <taxon>Pleuronectoidei</taxon>
        <taxon>Scophthalmidae</taxon>
        <taxon>Scophthalmus</taxon>
    </lineage>
</organism>
<evidence type="ECO:0000256" key="14">
    <source>
        <dbReference type="ARBA" id="ARBA00023306"/>
    </source>
</evidence>
<dbReference type="GO" id="GO:0000978">
    <property type="term" value="F:RNA polymerase II cis-regulatory region sequence-specific DNA binding"/>
    <property type="evidence" value="ECO:0007669"/>
    <property type="project" value="TreeGrafter"/>
</dbReference>
<keyword evidence="12 19" id="KW-0804">Transcription</keyword>
<evidence type="ECO:0000256" key="8">
    <source>
        <dbReference type="ARBA" id="ARBA00022833"/>
    </source>
</evidence>
<dbReference type="GO" id="GO:0005634">
    <property type="term" value="C:nucleus"/>
    <property type="evidence" value="ECO:0007669"/>
    <property type="project" value="UniProtKB-SubCell"/>
</dbReference>
<evidence type="ECO:0000313" key="24">
    <source>
        <dbReference type="Proteomes" id="UP000438429"/>
    </source>
</evidence>
<keyword evidence="10 19" id="KW-0238">DNA-binding</keyword>
<dbReference type="PROSITE" id="PS00348">
    <property type="entry name" value="P53"/>
    <property type="match status" value="1"/>
</dbReference>
<feature type="domain" description="p53 DNA-binding" evidence="21">
    <location>
        <begin position="208"/>
        <end position="393"/>
    </location>
</feature>
<feature type="region of interest" description="Disordered" evidence="20">
    <location>
        <begin position="456"/>
        <end position="493"/>
    </location>
</feature>
<dbReference type="GO" id="GO:0005737">
    <property type="term" value="C:cytoplasm"/>
    <property type="evidence" value="ECO:0007669"/>
    <property type="project" value="UniProtKB-SubCell"/>
</dbReference>
<evidence type="ECO:0000256" key="13">
    <source>
        <dbReference type="ARBA" id="ARBA00023242"/>
    </source>
</evidence>
<keyword evidence="7 16" id="KW-0479">Metal-binding</keyword>
<dbReference type="PRINTS" id="PR00386">
    <property type="entry name" value="P53SUPPRESSR"/>
</dbReference>
<dbReference type="InterPro" id="IPR057064">
    <property type="entry name" value="P53_central_site"/>
</dbReference>
<feature type="domain" description="p53 tetramerisation" evidence="22">
    <location>
        <begin position="420"/>
        <end position="463"/>
    </location>
</feature>
<evidence type="ECO:0000259" key="22">
    <source>
        <dbReference type="Pfam" id="PF07710"/>
    </source>
</evidence>
<dbReference type="InterPro" id="IPR036674">
    <property type="entry name" value="p53_tetramer_sf"/>
</dbReference>
<feature type="binding site" evidence="16">
    <location>
        <position position="347"/>
    </location>
    <ligand>
        <name>Zn(2+)</name>
        <dbReference type="ChEBI" id="CHEBI:29105"/>
    </ligand>
</feature>
<feature type="binding site" evidence="16">
    <location>
        <position position="343"/>
    </location>
    <ligand>
        <name>Zn(2+)</name>
        <dbReference type="ChEBI" id="CHEBI:29105"/>
    </ligand>
</feature>
<dbReference type="Pfam" id="PF00870">
    <property type="entry name" value="P53"/>
    <property type="match status" value="1"/>
</dbReference>
<dbReference type="InterPro" id="IPR010991">
    <property type="entry name" value="p53_tetrameristn"/>
</dbReference>
<dbReference type="Gene3D" id="4.10.170.10">
    <property type="entry name" value="p53-like tetramerisation domain"/>
    <property type="match status" value="1"/>
</dbReference>
<evidence type="ECO:0000256" key="18">
    <source>
        <dbReference type="PIRSR" id="PIRSR602117-3"/>
    </source>
</evidence>
<protein>
    <recommendedName>
        <fullName evidence="3 19">Cellular tumor antigen p53</fullName>
    </recommendedName>
</protein>
<dbReference type="InterPro" id="IPR008967">
    <property type="entry name" value="p53-like_TF_DNA-bd_sf"/>
</dbReference>
<feature type="cross-link" description="Glycyl lysine isopeptide (Lys-Gly) (interchain with G-Cter in ubiquitin)" evidence="18">
    <location>
        <position position="396"/>
    </location>
</feature>
<dbReference type="InterPro" id="IPR012346">
    <property type="entry name" value="p53/RUNT-type_TF_DNA-bd_sf"/>
</dbReference>
<evidence type="ECO:0000256" key="19">
    <source>
        <dbReference type="RuleBase" id="RU003304"/>
    </source>
</evidence>
<dbReference type="InterPro" id="IPR011615">
    <property type="entry name" value="p53_DNA-bd"/>
</dbReference>
<dbReference type="GO" id="GO:0046872">
    <property type="term" value="F:metal ion binding"/>
    <property type="evidence" value="ECO:0007669"/>
    <property type="project" value="UniProtKB-KW"/>
</dbReference>
<keyword evidence="4 19" id="KW-0963">Cytoplasm</keyword>
<comment type="subunit">
    <text evidence="2 19">Binds DNA as a homotetramer.</text>
</comment>
<evidence type="ECO:0000256" key="12">
    <source>
        <dbReference type="ARBA" id="ARBA00023163"/>
    </source>
</evidence>
<feature type="region of interest" description="Disordered" evidence="20">
    <location>
        <begin position="1"/>
        <end position="56"/>
    </location>
</feature>
<feature type="region of interest" description="Disordered" evidence="20">
    <location>
        <begin position="386"/>
        <end position="431"/>
    </location>
</feature>
<comment type="similarity">
    <text evidence="1 19">Belongs to the p53 family.</text>
</comment>
<dbReference type="Pfam" id="PF07710">
    <property type="entry name" value="P53_tetramer"/>
    <property type="match status" value="1"/>
</dbReference>
<comment type="function">
    <text evidence="15 19">Multifunctional transcription factor that induces cell cycle arrest, DNA repair or apoptosis upon binding to its target DNA sequence. Acts as a tumor suppressor in many tumor types; induces growth arrest or apoptosis depending on the physiological circumstances and cell type. Negatively regulates cell division by controlling expression of a set of genes required for this process. One of the activated genes is an inhibitor of cyclin-dependent kinases. Apoptosis induction seems to be mediated either by stimulation of BAX and FAS antigen expression, or by repression of Bcl-2 expression.</text>
</comment>
<sequence>MYLPSELLKPGRHDFGSSRRSAAVGDSCASRAKWRHVKLPPPKRTTSPDLNPEPFSVRKNEWKSKIQSMKPAVIDSLAPVATLTGDSPRSDDGSGEVRGSRVSLHLPSAEPVKTVKESFFGRNLALRYSLEFRSVVLTWLARLSYDITTLPATDIIHNGSCRTDGVDMMLINEQALTKDFDEKLFELPAETVTKDGITTPPASTVPVTTDYPGEYGFNLRFQKSGTAKSVTSTFSELLNKLYCQLAKTSPVEVYVSKEPPQGAVLRATAVYKKTEHVADVVRRCPHHQNVDAVEHRSHLIRVEGNQRAQYFEDQHTKRQSVTVPYETPQLGSEMTTILLSFMCNSSCMGGMNRRPILTILTLESPEGLVLGRRCFEVRVCACPGRDRKTEEENSTKTQNGTKQTKKRKSNPPPCTTSVKKSKSASSAEEEDKEVYVLNIRGRERYEMFKKINDGLELLDKENKTKSKVSVKQEAPLPSSGKRLMPRGERSDSD</sequence>
<gene>
    <name evidence="23" type="ORF">F2P81_018346</name>
</gene>
<evidence type="ECO:0000256" key="4">
    <source>
        <dbReference type="ARBA" id="ARBA00022490"/>
    </source>
</evidence>
<dbReference type="PANTHER" id="PTHR11447">
    <property type="entry name" value="CELLULAR TUMOR ANTIGEN P53"/>
    <property type="match status" value="1"/>
</dbReference>
<feature type="binding site" evidence="16">
    <location>
        <position position="284"/>
    </location>
    <ligand>
        <name>Zn(2+)</name>
        <dbReference type="ChEBI" id="CHEBI:29105"/>
    </ligand>
</feature>
<accession>A0A6A4SDQ0</accession>
<reference evidence="23 24" key="1">
    <citation type="submission" date="2019-06" db="EMBL/GenBank/DDBJ databases">
        <title>Draft genomes of female and male turbot (Scophthalmus maximus).</title>
        <authorList>
            <person name="Xu H."/>
            <person name="Xu X.-W."/>
            <person name="Shao C."/>
            <person name="Chen S."/>
        </authorList>
    </citation>
    <scope>NUCLEOTIDE SEQUENCE [LARGE SCALE GENOMIC DNA]</scope>
    <source>
        <strain evidence="23">Ysfricsl-2016a</strain>
        <tissue evidence="23">Blood</tissue>
    </source>
</reference>
<evidence type="ECO:0000256" key="6">
    <source>
        <dbReference type="ARBA" id="ARBA00022703"/>
    </source>
</evidence>
<evidence type="ECO:0000256" key="10">
    <source>
        <dbReference type="ARBA" id="ARBA00023125"/>
    </source>
</evidence>
<dbReference type="GO" id="GO:0051262">
    <property type="term" value="P:protein tetramerization"/>
    <property type="evidence" value="ECO:0007669"/>
    <property type="project" value="InterPro"/>
</dbReference>
<evidence type="ECO:0000256" key="2">
    <source>
        <dbReference type="ARBA" id="ARBA00011393"/>
    </source>
</evidence>
<dbReference type="AlphaFoldDB" id="A0A6A4SDQ0"/>
<evidence type="ECO:0000313" key="23">
    <source>
        <dbReference type="EMBL" id="KAF0029241.1"/>
    </source>
</evidence>
<evidence type="ECO:0000256" key="16">
    <source>
        <dbReference type="PIRSR" id="PIRSR602117-1"/>
    </source>
</evidence>
<evidence type="ECO:0000256" key="17">
    <source>
        <dbReference type="PIRSR" id="PIRSR602117-2"/>
    </source>
</evidence>
<evidence type="ECO:0000256" key="3">
    <source>
        <dbReference type="ARBA" id="ARBA00017135"/>
    </source>
</evidence>
<evidence type="ECO:0000256" key="15">
    <source>
        <dbReference type="ARBA" id="ARBA00045328"/>
    </source>
</evidence>
<dbReference type="InterPro" id="IPR002117">
    <property type="entry name" value="p53_tumour_suppressor"/>
</dbReference>
<keyword evidence="13 19" id="KW-0539">Nucleus</keyword>
<evidence type="ECO:0000256" key="20">
    <source>
        <dbReference type="SAM" id="MobiDB-lite"/>
    </source>
</evidence>
<comment type="caution">
    <text evidence="23">The sequence shown here is derived from an EMBL/GenBank/DDBJ whole genome shotgun (WGS) entry which is preliminary data.</text>
</comment>
<comment type="subcellular location">
    <subcellularLocation>
        <location evidence="19">Cytoplasm</location>
    </subcellularLocation>
    <subcellularLocation>
        <location evidence="19">Nucleus</location>
    </subcellularLocation>
</comment>
<evidence type="ECO:0000256" key="5">
    <source>
        <dbReference type="ARBA" id="ARBA00022553"/>
    </source>
</evidence>
<dbReference type="GO" id="GO:0006915">
    <property type="term" value="P:apoptotic process"/>
    <property type="evidence" value="ECO:0007669"/>
    <property type="project" value="UniProtKB-KW"/>
</dbReference>
<feature type="region of interest" description="Disordered" evidence="20">
    <location>
        <begin position="83"/>
        <end position="102"/>
    </location>
</feature>
<evidence type="ECO:0000259" key="21">
    <source>
        <dbReference type="Pfam" id="PF00870"/>
    </source>
</evidence>
<proteinExistence type="inferred from homology"/>
<dbReference type="Proteomes" id="UP000438429">
    <property type="component" value="Unassembled WGS sequence"/>
</dbReference>
<keyword evidence="6 19" id="KW-0053">Apoptosis</keyword>
<keyword evidence="8 16" id="KW-0862">Zinc</keyword>
<dbReference type="SUPFAM" id="SSF47719">
    <property type="entry name" value="p53 tetramerization domain"/>
    <property type="match status" value="1"/>
</dbReference>
<feature type="binding site" evidence="16">
    <location>
        <position position="287"/>
    </location>
    <ligand>
        <name>Zn(2+)</name>
        <dbReference type="ChEBI" id="CHEBI:29105"/>
    </ligand>
</feature>
<keyword evidence="9 19" id="KW-0805">Transcription regulation</keyword>
<dbReference type="EMBL" id="VEVO01000016">
    <property type="protein sequence ID" value="KAF0029241.1"/>
    <property type="molecule type" value="Genomic_DNA"/>
</dbReference>
<dbReference type="PANTHER" id="PTHR11447:SF6">
    <property type="entry name" value="CELLULAR TUMOR ANTIGEN P53"/>
    <property type="match status" value="1"/>
</dbReference>
<evidence type="ECO:0000256" key="1">
    <source>
        <dbReference type="ARBA" id="ARBA00006167"/>
    </source>
</evidence>
<evidence type="ECO:0000256" key="9">
    <source>
        <dbReference type="ARBA" id="ARBA00023015"/>
    </source>
</evidence>